<organism evidence="2 3">
    <name type="scientific">Asanoa hainanensis</name>
    <dbReference type="NCBI Taxonomy" id="560556"/>
    <lineage>
        <taxon>Bacteria</taxon>
        <taxon>Bacillati</taxon>
        <taxon>Actinomycetota</taxon>
        <taxon>Actinomycetes</taxon>
        <taxon>Micromonosporales</taxon>
        <taxon>Micromonosporaceae</taxon>
        <taxon>Asanoa</taxon>
    </lineage>
</organism>
<dbReference type="AlphaFoldDB" id="A0A239PH56"/>
<keyword evidence="3" id="KW-1185">Reference proteome</keyword>
<dbReference type="Proteomes" id="UP000198362">
    <property type="component" value="Unassembled WGS sequence"/>
</dbReference>
<accession>A0A239PH56</accession>
<proteinExistence type="predicted"/>
<sequence length="59" mass="6201">MPLIEILVGYIRARAAEVNDDRGATAIEWAIFAILALLIAGLVAGAITLAVTNRLPSIV</sequence>
<evidence type="ECO:0000256" key="1">
    <source>
        <dbReference type="SAM" id="Phobius"/>
    </source>
</evidence>
<reference evidence="2 3" key="1">
    <citation type="submission" date="2017-06" db="EMBL/GenBank/DDBJ databases">
        <authorList>
            <person name="Kim H.J."/>
            <person name="Triplett B.A."/>
        </authorList>
    </citation>
    <scope>NUCLEOTIDE SEQUENCE [LARGE SCALE GENOMIC DNA]</scope>
    <source>
        <strain evidence="2 3">CGMCC 4.5593</strain>
    </source>
</reference>
<evidence type="ECO:0000313" key="3">
    <source>
        <dbReference type="Proteomes" id="UP000198362"/>
    </source>
</evidence>
<keyword evidence="1" id="KW-0812">Transmembrane</keyword>
<protein>
    <recommendedName>
        <fullName evidence="4">Pilus assembly protein Flp/PilA</fullName>
    </recommendedName>
</protein>
<feature type="transmembrane region" description="Helical" evidence="1">
    <location>
        <begin position="29"/>
        <end position="51"/>
    </location>
</feature>
<evidence type="ECO:0000313" key="2">
    <source>
        <dbReference type="EMBL" id="SNT65709.1"/>
    </source>
</evidence>
<dbReference type="EMBL" id="FZPH01000025">
    <property type="protein sequence ID" value="SNT65709.1"/>
    <property type="molecule type" value="Genomic_DNA"/>
</dbReference>
<keyword evidence="1" id="KW-0472">Membrane</keyword>
<name>A0A239PH56_9ACTN</name>
<evidence type="ECO:0008006" key="4">
    <source>
        <dbReference type="Google" id="ProtNLM"/>
    </source>
</evidence>
<keyword evidence="1" id="KW-1133">Transmembrane helix</keyword>
<gene>
    <name evidence="2" type="ORF">SAMN05421812_12552</name>
</gene>
<dbReference type="RefSeq" id="WP_089255388.1">
    <property type="nucleotide sequence ID" value="NZ_FZPH01000025.1"/>
</dbReference>